<dbReference type="GO" id="GO:0005886">
    <property type="term" value="C:plasma membrane"/>
    <property type="evidence" value="ECO:0007669"/>
    <property type="project" value="UniProtKB-SubCell"/>
</dbReference>
<feature type="transmembrane region" description="Helical" evidence="7">
    <location>
        <begin position="178"/>
        <end position="197"/>
    </location>
</feature>
<evidence type="ECO:0000256" key="1">
    <source>
        <dbReference type="ARBA" id="ARBA00004651"/>
    </source>
</evidence>
<dbReference type="InterPro" id="IPR000515">
    <property type="entry name" value="MetI-like"/>
</dbReference>
<keyword evidence="2 7" id="KW-0813">Transport</keyword>
<dbReference type="InterPro" id="IPR045621">
    <property type="entry name" value="BPD_transp_1_N"/>
</dbReference>
<feature type="transmembrane region" description="Helical" evidence="7">
    <location>
        <begin position="106"/>
        <end position="128"/>
    </location>
</feature>
<evidence type="ECO:0000256" key="2">
    <source>
        <dbReference type="ARBA" id="ARBA00022448"/>
    </source>
</evidence>
<dbReference type="GO" id="GO:0071916">
    <property type="term" value="F:dipeptide transmembrane transporter activity"/>
    <property type="evidence" value="ECO:0007669"/>
    <property type="project" value="TreeGrafter"/>
</dbReference>
<evidence type="ECO:0000256" key="7">
    <source>
        <dbReference type="RuleBase" id="RU363032"/>
    </source>
</evidence>
<evidence type="ECO:0000256" key="3">
    <source>
        <dbReference type="ARBA" id="ARBA00022475"/>
    </source>
</evidence>
<dbReference type="Pfam" id="PF19300">
    <property type="entry name" value="BPD_transp_1_N"/>
    <property type="match status" value="1"/>
</dbReference>
<dbReference type="PANTHER" id="PTHR43163">
    <property type="entry name" value="DIPEPTIDE TRANSPORT SYSTEM PERMEASE PROTEIN DPPB-RELATED"/>
    <property type="match status" value="1"/>
</dbReference>
<evidence type="ECO:0000256" key="4">
    <source>
        <dbReference type="ARBA" id="ARBA00022692"/>
    </source>
</evidence>
<dbReference type="PANTHER" id="PTHR43163:SF6">
    <property type="entry name" value="DIPEPTIDE TRANSPORT SYSTEM PERMEASE PROTEIN DPPB-RELATED"/>
    <property type="match status" value="1"/>
</dbReference>
<dbReference type="Pfam" id="PF00528">
    <property type="entry name" value="BPD_transp_1"/>
    <property type="match status" value="1"/>
</dbReference>
<comment type="caution">
    <text evidence="9">The sequence shown here is derived from an EMBL/GenBank/DDBJ whole genome shotgun (WGS) entry which is preliminary data.</text>
</comment>
<evidence type="ECO:0000313" key="10">
    <source>
        <dbReference type="Proteomes" id="UP000323707"/>
    </source>
</evidence>
<dbReference type="CDD" id="cd06261">
    <property type="entry name" value="TM_PBP2"/>
    <property type="match status" value="1"/>
</dbReference>
<proteinExistence type="inferred from homology"/>
<feature type="domain" description="ABC transmembrane type-1" evidence="8">
    <location>
        <begin position="100"/>
        <end position="297"/>
    </location>
</feature>
<feature type="transmembrane region" description="Helical" evidence="7">
    <location>
        <begin position="135"/>
        <end position="166"/>
    </location>
</feature>
<feature type="transmembrane region" description="Helical" evidence="7">
    <location>
        <begin position="12"/>
        <end position="31"/>
    </location>
</feature>
<dbReference type="Gene3D" id="1.10.3720.10">
    <property type="entry name" value="MetI-like"/>
    <property type="match status" value="1"/>
</dbReference>
<comment type="subcellular location">
    <subcellularLocation>
        <location evidence="1 7">Cell membrane</location>
        <topology evidence="1 7">Multi-pass membrane protein</topology>
    </subcellularLocation>
</comment>
<keyword evidence="5 7" id="KW-1133">Transmembrane helix</keyword>
<keyword evidence="3" id="KW-1003">Cell membrane</keyword>
<dbReference type="PROSITE" id="PS50928">
    <property type="entry name" value="ABC_TM1"/>
    <property type="match status" value="1"/>
</dbReference>
<comment type="similarity">
    <text evidence="7">Belongs to the binding-protein-dependent transport system permease family.</text>
</comment>
<dbReference type="AlphaFoldDB" id="A0A5M9QMW8"/>
<feature type="transmembrane region" description="Helical" evidence="7">
    <location>
        <begin position="247"/>
        <end position="271"/>
    </location>
</feature>
<keyword evidence="6 7" id="KW-0472">Membrane</keyword>
<gene>
    <name evidence="9" type="ORF">F4V45_03585</name>
</gene>
<protein>
    <submittedName>
        <fullName evidence="9">ABC transporter permease subunit</fullName>
    </submittedName>
</protein>
<feature type="transmembrane region" description="Helical" evidence="7">
    <location>
        <begin position="277"/>
        <end position="304"/>
    </location>
</feature>
<keyword evidence="4 7" id="KW-0812">Transmembrane</keyword>
<organism evidence="9 10">
    <name type="scientific">Helicobacter canis</name>
    <dbReference type="NCBI Taxonomy" id="29419"/>
    <lineage>
        <taxon>Bacteria</taxon>
        <taxon>Pseudomonadati</taxon>
        <taxon>Campylobacterota</taxon>
        <taxon>Epsilonproteobacteria</taxon>
        <taxon>Campylobacterales</taxon>
        <taxon>Helicobacteraceae</taxon>
        <taxon>Helicobacter</taxon>
    </lineage>
</organism>
<evidence type="ECO:0000256" key="6">
    <source>
        <dbReference type="ARBA" id="ARBA00023136"/>
    </source>
</evidence>
<evidence type="ECO:0000256" key="5">
    <source>
        <dbReference type="ARBA" id="ARBA00022989"/>
    </source>
</evidence>
<reference evidence="9 10" key="1">
    <citation type="submission" date="2019-09" db="EMBL/GenBank/DDBJ databases">
        <title>Draft genome sequence of various Type strains from the CCUG.</title>
        <authorList>
            <person name="Pineiro-Iglesias B."/>
            <person name="Tunovic T."/>
            <person name="Unosson C."/>
            <person name="Inganas E."/>
            <person name="Ohlen M."/>
            <person name="Cardew S."/>
            <person name="Jensie-Markopoulos S."/>
            <person name="Salva-Serra F."/>
            <person name="Jaen-Luchoro D."/>
            <person name="Karlsson R."/>
            <person name="Svensson-Stadler L."/>
            <person name="Chun J."/>
            <person name="Moore E."/>
        </authorList>
    </citation>
    <scope>NUCLEOTIDE SEQUENCE [LARGE SCALE GENOMIC DNA]</scope>
    <source>
        <strain evidence="9 10">CCUG 32756T</strain>
    </source>
</reference>
<name>A0A5M9QMW8_9HELI</name>
<sequence length="310" mass="33981">MPLLQQICQRILYLVPILLVVSFGIFMLLRLGGGDPIAQYLALSNLPNTPEMIAHLRVEFGLDEPLLWQYAVWLYRAIMLDFGTSFMSGQAVSGEFFALLPATLKLVGLGVVLIGVFATLFGVLGALYKGRIPDIVVSIMCFIGACMPNFWLSFLLVWLFAITLGWLPAVWDSSVASYVLPSISIAFMSLCITARLLRASMLEVMDSSYVAYASARQIPRPIITLKHIFANALLPIIAMMGMHIGELLGGALIIESIFAIPGIGLYCLNAIANHDFPIIQCFVIVLCVIFTLANLLSDVLCAYLDPRVSL</sequence>
<dbReference type="EMBL" id="VXKE01000010">
    <property type="protein sequence ID" value="KAA8710064.1"/>
    <property type="molecule type" value="Genomic_DNA"/>
</dbReference>
<dbReference type="InterPro" id="IPR035906">
    <property type="entry name" value="MetI-like_sf"/>
</dbReference>
<dbReference type="RefSeq" id="WP_150337101.1">
    <property type="nucleotide sequence ID" value="NZ_JAERIX010000055.1"/>
</dbReference>
<dbReference type="Proteomes" id="UP000323707">
    <property type="component" value="Unassembled WGS sequence"/>
</dbReference>
<dbReference type="SUPFAM" id="SSF161098">
    <property type="entry name" value="MetI-like"/>
    <property type="match status" value="1"/>
</dbReference>
<evidence type="ECO:0000313" key="9">
    <source>
        <dbReference type="EMBL" id="KAA8710064.1"/>
    </source>
</evidence>
<evidence type="ECO:0000259" key="8">
    <source>
        <dbReference type="PROSITE" id="PS50928"/>
    </source>
</evidence>
<accession>A0A5M9QMW8</accession>